<feature type="region of interest" description="Disordered" evidence="1">
    <location>
        <begin position="408"/>
        <end position="431"/>
    </location>
</feature>
<dbReference type="SMART" id="SM00912">
    <property type="entry name" value="Haemagg_act"/>
    <property type="match status" value="1"/>
</dbReference>
<sequence length="1099" mass="112371">MSTRWRWFLRIAICGTSIFSANCALAQITPDSTLPNNSSVTREGSTFNITGGTQAGSNLFHSFGEFSAPNGGTAFFNNAVDIQNIISRVTGKSISNIDGLIRANGTANLFLINPNGIIFGQNARLDIGGSFLASTASSLEFSDGFEFNATSGQTTSLLTISAPIGLQYGRNPGGNILNQSSAFNSSGDPVGLQVQSGKTLALVSSEVNLDDGILFAPGGRVELGGLVGEGTVGLNVNGNNLSLSFPDSVARANVSLTNGSEVDVTAGGGGNIVVNAQNLNILGGSKLLAGIGESLGLVGSVAGDITLNATGAIKIEQSSRIENNVNLDATGNGGSINIQGRSLSMTDGARLRASTVGQGSAGSISIHVEDEVSLSSQSYIDSSANYLAMGNGGNIQIKAGSLTMSEAQLSASTTRSEKRGVPPGQGNGGNISVQIEGAVSLKDSSIDSIVGSRTVGNGGDIHIKAGSLTMADEAIVTVSTDGRGNAGNISVQVEDELSLTTSYINSFVNFFGENYRAVGDGGDIHIEAGSLLMTADPRLRVKSGAQISSGTFGTGNAGNISVQVKDTVSLSGYSYISSGVSSTAKGDGGDIQIKAGSLLMTDDTGLSTITDGLGDAGNISVQVKDAVSLTDSSIGSQVGFFKAEGDGGNIYLEAESLFMTDGARLNASTVGQGAAGNIQINASDSVSISGVQLDGLPYSSGLFTNTVETATGQSGDIVINTDALRISDRALLSTQTRNAFRGGNITVNAKTLEVTSGGQLLTTAFSSGKAGDITVNSTDSITISGSAPTPTFGDQFAISDSRDVFSNDSPASGLFVRVQGNEAANAGDIKVTARSIRLDNKGTLSAETTFGEGGNIILNVRDILLLRNNSSITATAGTAQQDGGNGGNITINAPNGFIVANPNGNNDITANAFTGSGGKITINATNIFGITPLSRQELEKLRPDLNSSQLLTNDITAISRTNPSLSGTIELNTPDIDPNSSLVNLPSVPVDTEVAQSCTAGGTVAKSQFIITGRGGLPPNAGETLSTDAVQVDLITLNSRSDNRNSPSVTSKTTTAIPERIVEATGWMRNEKGEVVFIAHSPITTPQSPWFTQPDCRAS</sequence>
<dbReference type="InterPro" id="IPR008638">
    <property type="entry name" value="FhaB/CdiA-like_TPS"/>
</dbReference>
<feature type="signal peptide" evidence="2">
    <location>
        <begin position="1"/>
        <end position="26"/>
    </location>
</feature>
<reference evidence="4 5" key="1">
    <citation type="journal article" date="2013" name="Genome Biol. Evol.">
        <title>Genomes of Stigonematalean cyanobacteria (subsection V) and the evolution of oxygenic photosynthesis from prokaryotes to plastids.</title>
        <authorList>
            <person name="Dagan T."/>
            <person name="Roettger M."/>
            <person name="Stucken K."/>
            <person name="Landan G."/>
            <person name="Koch R."/>
            <person name="Major P."/>
            <person name="Gould S.B."/>
            <person name="Goremykin V.V."/>
            <person name="Rippka R."/>
            <person name="Tandeau de Marsac N."/>
            <person name="Gugger M."/>
            <person name="Lockhart P.J."/>
            <person name="Allen J.F."/>
            <person name="Brune I."/>
            <person name="Maus I."/>
            <person name="Puhler A."/>
            <person name="Martin W.F."/>
        </authorList>
    </citation>
    <scope>NUCLEOTIDE SEQUENCE [LARGE SCALE GENOMIC DNA]</scope>
    <source>
        <strain evidence="4 5">PCC 7110</strain>
    </source>
</reference>
<comment type="caution">
    <text evidence="4">The sequence shown here is derived from an EMBL/GenBank/DDBJ whole genome shotgun (WGS) entry which is preliminary data.</text>
</comment>
<feature type="chain" id="PRO_5007300600" description="Filamentous haemagglutinin FhaB/tRNA nuclease CdiA-like TPS domain-containing protein" evidence="2">
    <location>
        <begin position="27"/>
        <end position="1099"/>
    </location>
</feature>
<dbReference type="Gene3D" id="2.160.20.10">
    <property type="entry name" value="Single-stranded right-handed beta-helix, Pectin lyase-like"/>
    <property type="match status" value="3"/>
</dbReference>
<dbReference type="EMBL" id="ANNX02000025">
    <property type="protein sequence ID" value="KYC41094.1"/>
    <property type="molecule type" value="Genomic_DNA"/>
</dbReference>
<organism evidence="4 5">
    <name type="scientific">Scytonema hofmannii PCC 7110</name>
    <dbReference type="NCBI Taxonomy" id="128403"/>
    <lineage>
        <taxon>Bacteria</taxon>
        <taxon>Bacillati</taxon>
        <taxon>Cyanobacteriota</taxon>
        <taxon>Cyanophyceae</taxon>
        <taxon>Nostocales</taxon>
        <taxon>Scytonemataceae</taxon>
        <taxon>Scytonema</taxon>
    </lineage>
</organism>
<dbReference type="Proteomes" id="UP000076925">
    <property type="component" value="Unassembled WGS sequence"/>
</dbReference>
<proteinExistence type="predicted"/>
<evidence type="ECO:0000313" key="4">
    <source>
        <dbReference type="EMBL" id="KYC41094.1"/>
    </source>
</evidence>
<evidence type="ECO:0000256" key="2">
    <source>
        <dbReference type="SAM" id="SignalP"/>
    </source>
</evidence>
<name>A0A139X8R3_9CYAN</name>
<evidence type="ECO:0000256" key="1">
    <source>
        <dbReference type="SAM" id="MobiDB-lite"/>
    </source>
</evidence>
<dbReference type="AlphaFoldDB" id="A0A139X8R3"/>
<dbReference type="InterPro" id="IPR011050">
    <property type="entry name" value="Pectin_lyase_fold/virulence"/>
</dbReference>
<evidence type="ECO:0000313" key="5">
    <source>
        <dbReference type="Proteomes" id="UP000076925"/>
    </source>
</evidence>
<keyword evidence="5" id="KW-1185">Reference proteome</keyword>
<dbReference type="NCBIfam" id="TIGR01901">
    <property type="entry name" value="adhes_NPXG"/>
    <property type="match status" value="1"/>
</dbReference>
<dbReference type="STRING" id="128403.WA1_23555"/>
<keyword evidence="2" id="KW-0732">Signal</keyword>
<gene>
    <name evidence="4" type="ORF">WA1_23555</name>
</gene>
<feature type="domain" description="Filamentous haemagglutinin FhaB/tRNA nuclease CdiA-like TPS" evidence="3">
    <location>
        <begin position="31"/>
        <end position="142"/>
    </location>
</feature>
<protein>
    <recommendedName>
        <fullName evidence="3">Filamentous haemagglutinin FhaB/tRNA nuclease CdiA-like TPS domain-containing protein</fullName>
    </recommendedName>
</protein>
<dbReference type="SUPFAM" id="SSF51126">
    <property type="entry name" value="Pectin lyase-like"/>
    <property type="match status" value="4"/>
</dbReference>
<dbReference type="RefSeq" id="WP_017740112.1">
    <property type="nucleotide sequence ID" value="NZ_KQ976354.1"/>
</dbReference>
<dbReference type="InterPro" id="IPR012334">
    <property type="entry name" value="Pectin_lyas_fold"/>
</dbReference>
<evidence type="ECO:0000259" key="3">
    <source>
        <dbReference type="SMART" id="SM00912"/>
    </source>
</evidence>
<accession>A0A139X8R3</accession>
<dbReference type="Pfam" id="PF05860">
    <property type="entry name" value="TPS"/>
    <property type="match status" value="1"/>
</dbReference>